<keyword evidence="2" id="KW-0812">Transmembrane</keyword>
<feature type="compositionally biased region" description="Low complexity" evidence="1">
    <location>
        <begin position="1"/>
        <end position="21"/>
    </location>
</feature>
<feature type="region of interest" description="Disordered" evidence="1">
    <location>
        <begin position="1"/>
        <end position="23"/>
    </location>
</feature>
<dbReference type="InterPro" id="IPR004697">
    <property type="entry name" value="AbgT"/>
</dbReference>
<evidence type="ECO:0000256" key="1">
    <source>
        <dbReference type="SAM" id="MobiDB-lite"/>
    </source>
</evidence>
<feature type="transmembrane region" description="Helical" evidence="2">
    <location>
        <begin position="439"/>
        <end position="459"/>
    </location>
</feature>
<feature type="transmembrane region" description="Helical" evidence="2">
    <location>
        <begin position="167"/>
        <end position="184"/>
    </location>
</feature>
<dbReference type="Pfam" id="PF03806">
    <property type="entry name" value="ABG_transport"/>
    <property type="match status" value="1"/>
</dbReference>
<comment type="caution">
    <text evidence="3">The sequence shown here is derived from an EMBL/GenBank/DDBJ whole genome shotgun (WGS) entry which is preliminary data.</text>
</comment>
<feature type="transmembrane region" description="Helical" evidence="2">
    <location>
        <begin position="466"/>
        <end position="491"/>
    </location>
</feature>
<organism evidence="3 4">
    <name type="scientific">Angustibacter luteus</name>
    <dbReference type="NCBI Taxonomy" id="658456"/>
    <lineage>
        <taxon>Bacteria</taxon>
        <taxon>Bacillati</taxon>
        <taxon>Actinomycetota</taxon>
        <taxon>Actinomycetes</taxon>
        <taxon>Kineosporiales</taxon>
        <taxon>Kineosporiaceae</taxon>
    </lineage>
</organism>
<name>A0ABW1JHD6_9ACTN</name>
<feature type="region of interest" description="Disordered" evidence="1">
    <location>
        <begin position="74"/>
        <end position="99"/>
    </location>
</feature>
<sequence>MSDSAAAEPAKSPEPAESAESAESRGLLGWIERVGNKIPHPAMIFLGLIFGVIILSAILAWAGVSVTTEVAEPQGTTVTQTDTDAGSTYPSVERPPEQAVPEYDVKTETIEAKSLLSADGIRHMFTTVVQNFNDFGVVAVILVAMIGVGVAEEAGLIAALIRKMVQVAPASAITFIIVLLGGISSVASDAGYLVLIPLGAAAFVSMGRHPLAGIAAAYAGVSAAFFVNILITPADGIITEVSNEIIAGVAPNAPALNVTQNLYFSIGSTIFCALVMTVLTEKYVEPRLGTWDPAERPADAPVDHVPTGDELSHESRGLKLAGLYTLGAAAIISLLTFLPNAPLRNPETGEIFGNSPFMSSLLFIISMLFLAAGLGYGRGASTLTGSTNVVNAITKTFNGLGGLIFLMLLIAQFIAFFNYSNMSRLAATSLADLLGRADIGALPLLVGFIVLVFVIDIIMPGVIPKWAIIAPIFVPLFYNLGIAPQTVIAAYRVGDGPVNVITPLMVYLPFIILVCQRYRANAGMGTVVSMMLPYTVIVLVTWILFFVGWYLIGIDWGPGAPVHLP</sequence>
<feature type="transmembrane region" description="Helical" evidence="2">
    <location>
        <begin position="497"/>
        <end position="515"/>
    </location>
</feature>
<keyword evidence="2" id="KW-1133">Transmembrane helix</keyword>
<dbReference type="RefSeq" id="WP_345714564.1">
    <property type="nucleotide sequence ID" value="NZ_BAABFP010000002.1"/>
</dbReference>
<dbReference type="EMBL" id="JBHSRD010000006">
    <property type="protein sequence ID" value="MFC6008614.1"/>
    <property type="molecule type" value="Genomic_DNA"/>
</dbReference>
<keyword evidence="2" id="KW-0472">Membrane</keyword>
<proteinExistence type="predicted"/>
<gene>
    <name evidence="3" type="ORF">ACFQDO_15865</name>
</gene>
<reference evidence="4" key="1">
    <citation type="journal article" date="2019" name="Int. J. Syst. Evol. Microbiol.">
        <title>The Global Catalogue of Microorganisms (GCM) 10K type strain sequencing project: providing services to taxonomists for standard genome sequencing and annotation.</title>
        <authorList>
            <consortium name="The Broad Institute Genomics Platform"/>
            <consortium name="The Broad Institute Genome Sequencing Center for Infectious Disease"/>
            <person name="Wu L."/>
            <person name="Ma J."/>
        </authorList>
    </citation>
    <scope>NUCLEOTIDE SEQUENCE [LARGE SCALE GENOMIC DNA]</scope>
    <source>
        <strain evidence="4">KACC 14249</strain>
    </source>
</reference>
<dbReference type="Proteomes" id="UP001596189">
    <property type="component" value="Unassembled WGS sequence"/>
</dbReference>
<feature type="transmembrane region" description="Helical" evidence="2">
    <location>
        <begin position="527"/>
        <end position="552"/>
    </location>
</feature>
<dbReference type="PANTHER" id="PTHR30282">
    <property type="entry name" value="P-AMINOBENZOYL GLUTAMATE TRANSPORTER"/>
    <property type="match status" value="1"/>
</dbReference>
<feature type="transmembrane region" description="Helical" evidence="2">
    <location>
        <begin position="358"/>
        <end position="376"/>
    </location>
</feature>
<evidence type="ECO:0000313" key="3">
    <source>
        <dbReference type="EMBL" id="MFC6008614.1"/>
    </source>
</evidence>
<protein>
    <submittedName>
        <fullName evidence="3">AbgT family transporter</fullName>
    </submittedName>
</protein>
<feature type="transmembrane region" description="Helical" evidence="2">
    <location>
        <begin position="135"/>
        <end position="160"/>
    </location>
</feature>
<evidence type="ECO:0000313" key="4">
    <source>
        <dbReference type="Proteomes" id="UP001596189"/>
    </source>
</evidence>
<accession>A0ABW1JHD6</accession>
<feature type="transmembrane region" description="Helical" evidence="2">
    <location>
        <begin position="320"/>
        <end position="338"/>
    </location>
</feature>
<feature type="transmembrane region" description="Helical" evidence="2">
    <location>
        <begin position="397"/>
        <end position="419"/>
    </location>
</feature>
<feature type="compositionally biased region" description="Polar residues" evidence="1">
    <location>
        <begin position="74"/>
        <end position="90"/>
    </location>
</feature>
<dbReference type="PANTHER" id="PTHR30282:SF0">
    <property type="entry name" value="P-AMINOBENZOYL-GLUTAMATE TRANSPORT PROTEIN"/>
    <property type="match status" value="1"/>
</dbReference>
<feature type="transmembrane region" description="Helical" evidence="2">
    <location>
        <begin position="42"/>
        <end position="64"/>
    </location>
</feature>
<keyword evidence="4" id="KW-1185">Reference proteome</keyword>
<feature type="transmembrane region" description="Helical" evidence="2">
    <location>
        <begin position="214"/>
        <end position="231"/>
    </location>
</feature>
<evidence type="ECO:0000256" key="2">
    <source>
        <dbReference type="SAM" id="Phobius"/>
    </source>
</evidence>